<dbReference type="Pfam" id="PF00961">
    <property type="entry name" value="LAGLIDADG_1"/>
    <property type="match status" value="1"/>
</dbReference>
<evidence type="ECO:0000259" key="1">
    <source>
        <dbReference type="Pfam" id="PF00961"/>
    </source>
</evidence>
<gene>
    <name evidence="2" type="ORF">UU02_C0061G0004</name>
</gene>
<dbReference type="SUPFAM" id="SSF55608">
    <property type="entry name" value="Homing endonucleases"/>
    <property type="match status" value="1"/>
</dbReference>
<keyword evidence="2" id="KW-0540">Nuclease</keyword>
<dbReference type="GO" id="GO:0004519">
    <property type="term" value="F:endonuclease activity"/>
    <property type="evidence" value="ECO:0007669"/>
    <property type="project" value="UniProtKB-KW"/>
</dbReference>
<name>A0A0G0VF48_9BACT</name>
<dbReference type="InterPro" id="IPR051289">
    <property type="entry name" value="LAGLIDADG_Endonuclease"/>
</dbReference>
<dbReference type="PANTHER" id="PTHR36181:SF4">
    <property type="entry name" value="LAGLIDADG ENDONUCLEASE"/>
    <property type="match status" value="1"/>
</dbReference>
<dbReference type="Gene3D" id="3.10.28.10">
    <property type="entry name" value="Homing endonucleases"/>
    <property type="match status" value="1"/>
</dbReference>
<accession>A0A0G0VF48</accession>
<dbReference type="AlphaFoldDB" id="A0A0G0VF48"/>
<protein>
    <submittedName>
        <fullName evidence="2">LAGLIDADG homing endonuclease</fullName>
    </submittedName>
</protein>
<comment type="caution">
    <text evidence="2">The sequence shown here is derived from an EMBL/GenBank/DDBJ whole genome shotgun (WGS) entry which is preliminary data.</text>
</comment>
<evidence type="ECO:0000313" key="3">
    <source>
        <dbReference type="Proteomes" id="UP000034293"/>
    </source>
</evidence>
<evidence type="ECO:0000313" key="2">
    <source>
        <dbReference type="EMBL" id="KKR61352.1"/>
    </source>
</evidence>
<dbReference type="PANTHER" id="PTHR36181">
    <property type="entry name" value="INTRON-ENCODED ENDONUCLEASE AI3-RELATED"/>
    <property type="match status" value="1"/>
</dbReference>
<dbReference type="Proteomes" id="UP000034293">
    <property type="component" value="Unassembled WGS sequence"/>
</dbReference>
<reference evidence="2 3" key="1">
    <citation type="journal article" date="2015" name="Nature">
        <title>rRNA introns, odd ribosomes, and small enigmatic genomes across a large radiation of phyla.</title>
        <authorList>
            <person name="Brown C.T."/>
            <person name="Hug L.A."/>
            <person name="Thomas B.C."/>
            <person name="Sharon I."/>
            <person name="Castelle C.J."/>
            <person name="Singh A."/>
            <person name="Wilkins M.J."/>
            <person name="Williams K.H."/>
            <person name="Banfield J.F."/>
        </authorList>
    </citation>
    <scope>NUCLEOTIDE SEQUENCE [LARGE SCALE GENOMIC DNA]</scope>
</reference>
<dbReference type="InterPro" id="IPR027434">
    <property type="entry name" value="Homing_endonucl"/>
</dbReference>
<dbReference type="EMBL" id="LBZA01000061">
    <property type="protein sequence ID" value="KKR61352.1"/>
    <property type="molecule type" value="Genomic_DNA"/>
</dbReference>
<dbReference type="InterPro" id="IPR004860">
    <property type="entry name" value="LAGLIDADG_dom"/>
</dbReference>
<proteinExistence type="predicted"/>
<organism evidence="2 3">
    <name type="scientific">Candidatus Woesebacteria bacterium GW2011_GWA1_40_43</name>
    <dbReference type="NCBI Taxonomy" id="1618553"/>
    <lineage>
        <taxon>Bacteria</taxon>
        <taxon>Candidatus Woeseibacteriota</taxon>
    </lineage>
</organism>
<feature type="domain" description="Homing endonuclease LAGLIDADG" evidence="1">
    <location>
        <begin position="7"/>
        <end position="105"/>
    </location>
</feature>
<sequence length="156" mass="17913">MLSALYIVGFVEGEGCFLVSLRRDNRIDLRFFITQAIGNKDLLYKVKKYFGVGSVYQKSSSEGKLPAYVFEVSKRDDIYNVIIPFFTEHKLLGYKAISFETFCKIAKIVKGRQDIRKLNSKELSYITKLRFGMNKHYGSPGAVKSARRVGTRYNLK</sequence>
<keyword evidence="2" id="KW-0378">Hydrolase</keyword>
<keyword evidence="2" id="KW-0255">Endonuclease</keyword>